<gene>
    <name evidence="1" type="ORF">PSON_ATCC_30995.1.T0590233</name>
</gene>
<dbReference type="OrthoDB" id="312968at2759"/>
<reference evidence="1" key="1">
    <citation type="submission" date="2021-01" db="EMBL/GenBank/DDBJ databases">
        <authorList>
            <consortium name="Genoscope - CEA"/>
            <person name="William W."/>
        </authorList>
    </citation>
    <scope>NUCLEOTIDE SEQUENCE</scope>
</reference>
<evidence type="ECO:0000313" key="2">
    <source>
        <dbReference type="Proteomes" id="UP000692954"/>
    </source>
</evidence>
<evidence type="ECO:0008006" key="3">
    <source>
        <dbReference type="Google" id="ProtNLM"/>
    </source>
</evidence>
<sequence>MKIRKKANVTRSLPKITFQNQPRFITQKNDEEELDFSFELYPENPISAKQEFYRFHKTIERIQEQNKFYNRNDNLMSSLSSPQIPPGSFGLFSRQKNDVLNLNHMKYGDKYMVILAKGLQKQNDIKEFHLNDNRMTQMSSSEIIKSTRGAFKLSLQKNKIGSGCLEIGNSLVNRDCKIQSLNLEDNKLKESLIVDILDRIADNRSLKIVNLSKNNISNNCCTALCNMIQHNEDIQELYLHFNRLNGNGATMIFNSLQKSNLKVLDLSQNSLGIGLDWSNSFNQMVSMNKELIHFDLSFNRISYQITCNIAEGLKKNKTIIGFHYTGNSGYVDTKGFLIPIEKEEIEQTQHQIAQRIQGCQYIKQKRLRSYRDNNIKDCCWICEGWRQVEFQWNPINSGPANDPMFLHLSYLNYDDLYMGKVDQGLKVQRMVPPGLCYYFFTNDDIQCVAQDQLHKRWPLPLNNVRLLDKKVNVRLNQLNYINIQGTQIIDKYYMPIINVQPRQEDLIYIPEVVDNKIIWTFPISLFKDWKKDTEEMLDKCFSNDWNLSRITKLIKDENDRNACYEFLRQNYQQIKDTYKHFACLSPIGDVWAISSLINLQLLSQIKLTEMNERGTIKQQDMELKYLATISGTEKGNYRKPERGMVRFQFLEMWIRIAEDKYIRNGNAKSFEEAIKWLWEDHLKEEFNKYNSQIFRDTRYWNEQCDLCMKYYKTILDSLYLRYSVKKVKPGQKPFMSLQELQDMCSHIGLNQLDTYGPNTSLFAFNKAMMTQVDEVNQDRIFQMSFVEFLEAFSRIAEDIDIRPIGLHLKIEQLIWKCYNLFPDIYAQPNQSYFQNEWDQINKQQQSDEDIIDNSY</sequence>
<keyword evidence="2" id="KW-1185">Reference proteome</keyword>
<organism evidence="1 2">
    <name type="scientific">Paramecium sonneborni</name>
    <dbReference type="NCBI Taxonomy" id="65129"/>
    <lineage>
        <taxon>Eukaryota</taxon>
        <taxon>Sar</taxon>
        <taxon>Alveolata</taxon>
        <taxon>Ciliophora</taxon>
        <taxon>Intramacronucleata</taxon>
        <taxon>Oligohymenophorea</taxon>
        <taxon>Peniculida</taxon>
        <taxon>Parameciidae</taxon>
        <taxon>Paramecium</taxon>
    </lineage>
</organism>
<proteinExistence type="predicted"/>
<evidence type="ECO:0000313" key="1">
    <source>
        <dbReference type="EMBL" id="CAD8092755.1"/>
    </source>
</evidence>
<protein>
    <recommendedName>
        <fullName evidence="3">Leucine Rich Repeat family protein</fullName>
    </recommendedName>
</protein>
<dbReference type="PANTHER" id="PTHR24114">
    <property type="entry name" value="LEUCINE RICH REPEAT FAMILY PROTEIN"/>
    <property type="match status" value="1"/>
</dbReference>
<comment type="caution">
    <text evidence="1">The sequence shown here is derived from an EMBL/GenBank/DDBJ whole genome shotgun (WGS) entry which is preliminary data.</text>
</comment>
<name>A0A8S1NTM5_9CILI</name>
<dbReference type="EMBL" id="CAJJDN010000059">
    <property type="protein sequence ID" value="CAD8092755.1"/>
    <property type="molecule type" value="Genomic_DNA"/>
</dbReference>
<dbReference type="PANTHER" id="PTHR24114:SF2">
    <property type="entry name" value="F-BOX DOMAIN-CONTAINING PROTEIN-RELATED"/>
    <property type="match status" value="1"/>
</dbReference>
<accession>A0A8S1NTM5</accession>
<dbReference type="InterPro" id="IPR052394">
    <property type="entry name" value="LRR-containing"/>
</dbReference>
<dbReference type="Proteomes" id="UP000692954">
    <property type="component" value="Unassembled WGS sequence"/>
</dbReference>
<dbReference type="AlphaFoldDB" id="A0A8S1NTM5"/>